<dbReference type="InterPro" id="IPR050595">
    <property type="entry name" value="Bact_response_regulator"/>
</dbReference>
<evidence type="ECO:0000256" key="1">
    <source>
        <dbReference type="ARBA" id="ARBA00022553"/>
    </source>
</evidence>
<name>A0ABV6YWB3_UNCC1</name>
<dbReference type="PANTHER" id="PTHR44591">
    <property type="entry name" value="STRESS RESPONSE REGULATOR PROTEIN 1"/>
    <property type="match status" value="1"/>
</dbReference>
<evidence type="ECO:0000256" key="2">
    <source>
        <dbReference type="PROSITE-ProRule" id="PRU00169"/>
    </source>
</evidence>
<evidence type="ECO:0000259" key="3">
    <source>
        <dbReference type="PROSITE" id="PS50110"/>
    </source>
</evidence>
<gene>
    <name evidence="4" type="ORF">ACFL27_09805</name>
</gene>
<dbReference type="PROSITE" id="PS50110">
    <property type="entry name" value="RESPONSE_REGULATORY"/>
    <property type="match status" value="1"/>
</dbReference>
<dbReference type="SUPFAM" id="SSF52172">
    <property type="entry name" value="CheY-like"/>
    <property type="match status" value="1"/>
</dbReference>
<evidence type="ECO:0000313" key="5">
    <source>
        <dbReference type="Proteomes" id="UP001594351"/>
    </source>
</evidence>
<feature type="non-terminal residue" evidence="4">
    <location>
        <position position="1"/>
    </location>
</feature>
<comment type="caution">
    <text evidence="4">The sequence shown here is derived from an EMBL/GenBank/DDBJ whole genome shotgun (WGS) entry which is preliminary data.</text>
</comment>
<dbReference type="InterPro" id="IPR011006">
    <property type="entry name" value="CheY-like_superfamily"/>
</dbReference>
<keyword evidence="1" id="KW-0597">Phosphoprotein</keyword>
<reference evidence="4 5" key="1">
    <citation type="submission" date="2024-09" db="EMBL/GenBank/DDBJ databases">
        <title>Laminarin stimulates single cell rates of sulfate reduction while oxygen inhibits transcriptomic activity in coastal marine sediment.</title>
        <authorList>
            <person name="Lindsay M."/>
            <person name="Orcutt B."/>
            <person name="Emerson D."/>
            <person name="Stepanauskas R."/>
            <person name="D'Angelo T."/>
        </authorList>
    </citation>
    <scope>NUCLEOTIDE SEQUENCE [LARGE SCALE GENOMIC DNA]</scope>
    <source>
        <strain evidence="4">SAG AM-311-K15</strain>
    </source>
</reference>
<comment type="caution">
    <text evidence="2">Lacks conserved residue(s) required for the propagation of feature annotation.</text>
</comment>
<dbReference type="InterPro" id="IPR001789">
    <property type="entry name" value="Sig_transdc_resp-reg_receiver"/>
</dbReference>
<dbReference type="Gene3D" id="3.40.50.2300">
    <property type="match status" value="1"/>
</dbReference>
<keyword evidence="5" id="KW-1185">Reference proteome</keyword>
<protein>
    <submittedName>
        <fullName evidence="4">Response regulator</fullName>
    </submittedName>
</protein>
<evidence type="ECO:0000313" key="4">
    <source>
        <dbReference type="EMBL" id="MFC1850472.1"/>
    </source>
</evidence>
<dbReference type="EMBL" id="JBHPBY010000101">
    <property type="protein sequence ID" value="MFC1850472.1"/>
    <property type="molecule type" value="Genomic_DNA"/>
</dbReference>
<dbReference type="InterPro" id="IPR025497">
    <property type="entry name" value="PatA-like_N"/>
</dbReference>
<dbReference type="Proteomes" id="UP001594351">
    <property type="component" value="Unassembled WGS sequence"/>
</dbReference>
<proteinExistence type="predicted"/>
<organism evidence="4 5">
    <name type="scientific">candidate division CSSED10-310 bacterium</name>
    <dbReference type="NCBI Taxonomy" id="2855610"/>
    <lineage>
        <taxon>Bacteria</taxon>
        <taxon>Bacteria division CSSED10-310</taxon>
    </lineage>
</organism>
<dbReference type="PANTHER" id="PTHR44591:SF3">
    <property type="entry name" value="RESPONSE REGULATORY DOMAIN-CONTAINING PROTEIN"/>
    <property type="match status" value="1"/>
</dbReference>
<dbReference type="Pfam" id="PF14332">
    <property type="entry name" value="DUF4388"/>
    <property type="match status" value="1"/>
</dbReference>
<sequence length="199" mass="22505">HCRSFVSIKMEKTNILIIDPDPKEIAGFLSALMADWNKIQIVSNGIEALEKITEFPPDIIISEFHLMDMNGLELCSVLKTNKQFENIPFVIYSSSIEVDLKKQCYRAGAELVTEIQHLTDKMIPTIQSLLPEKIKSAPQHPPGGISGDLEQMSLIELIQSMDMNQKTGKLILEADDVQGSLFFEKGKIIDEDICFFHFY</sequence>
<dbReference type="SMART" id="SM00448">
    <property type="entry name" value="REC"/>
    <property type="match status" value="1"/>
</dbReference>
<dbReference type="Pfam" id="PF00072">
    <property type="entry name" value="Response_reg"/>
    <property type="match status" value="1"/>
</dbReference>
<feature type="domain" description="Response regulatory" evidence="3">
    <location>
        <begin position="14"/>
        <end position="130"/>
    </location>
</feature>
<accession>A0ABV6YWB3</accession>
<dbReference type="CDD" id="cd00156">
    <property type="entry name" value="REC"/>
    <property type="match status" value="1"/>
</dbReference>